<keyword evidence="11" id="KW-0066">ATP synthesis</keyword>
<evidence type="ECO:0000259" key="14">
    <source>
        <dbReference type="Pfam" id="PF21335"/>
    </source>
</evidence>
<dbReference type="Gene3D" id="1.20.5.440">
    <property type="entry name" value="ATP synthase delta/epsilon subunit, C-terminal domain"/>
    <property type="match status" value="1"/>
</dbReference>
<dbReference type="GO" id="GO:0045259">
    <property type="term" value="C:proton-transporting ATP synthase complex"/>
    <property type="evidence" value="ECO:0007669"/>
    <property type="project" value="UniProtKB-KW"/>
</dbReference>
<feature type="domain" description="F1F0-ATP synthase delta subunit C-terminal" evidence="14">
    <location>
        <begin position="123"/>
        <end position="154"/>
    </location>
</feature>
<evidence type="ECO:0000256" key="1">
    <source>
        <dbReference type="ARBA" id="ARBA00004273"/>
    </source>
</evidence>
<dbReference type="SUPFAM" id="SSF51344">
    <property type="entry name" value="Epsilon subunit of F1F0-ATP synthase N-terminal domain"/>
    <property type="match status" value="1"/>
</dbReference>
<evidence type="ECO:0000256" key="9">
    <source>
        <dbReference type="ARBA" id="ARBA00023136"/>
    </source>
</evidence>
<protein>
    <recommendedName>
        <fullName evidence="12">F-ATPase delta subunit</fullName>
    </recommendedName>
</protein>
<evidence type="ECO:0000256" key="11">
    <source>
        <dbReference type="ARBA" id="ARBA00023310"/>
    </source>
</evidence>
<keyword evidence="4" id="KW-0375">Hydrogen ion transport</keyword>
<organism evidence="15">
    <name type="scientific">Schistocephalus solidus</name>
    <name type="common">Tapeworm</name>
    <dbReference type="NCBI Taxonomy" id="70667"/>
    <lineage>
        <taxon>Eukaryota</taxon>
        <taxon>Metazoa</taxon>
        <taxon>Spiralia</taxon>
        <taxon>Lophotrochozoa</taxon>
        <taxon>Platyhelminthes</taxon>
        <taxon>Cestoda</taxon>
        <taxon>Eucestoda</taxon>
        <taxon>Diphyllobothriidea</taxon>
        <taxon>Diphyllobothriidae</taxon>
        <taxon>Schistocephalus</taxon>
    </lineage>
</organism>
<keyword evidence="7" id="KW-0406">Ion transport</keyword>
<accession>A0A0X3P275</accession>
<dbReference type="NCBIfam" id="TIGR01216">
    <property type="entry name" value="ATP_synt_epsi"/>
    <property type="match status" value="1"/>
</dbReference>
<dbReference type="InterPro" id="IPR036794">
    <property type="entry name" value="ATP_F1_dsu/esu_C_sf"/>
</dbReference>
<dbReference type="Pfam" id="PF02823">
    <property type="entry name" value="ATP-synt_DE_N"/>
    <property type="match status" value="1"/>
</dbReference>
<dbReference type="Pfam" id="PF21335">
    <property type="entry name" value="ATPD_C_metazoa"/>
    <property type="match status" value="1"/>
</dbReference>
<dbReference type="EMBL" id="GEEE01021143">
    <property type="protein sequence ID" value="JAP42082.1"/>
    <property type="molecule type" value="Transcribed_RNA"/>
</dbReference>
<evidence type="ECO:0000256" key="7">
    <source>
        <dbReference type="ARBA" id="ARBA00023065"/>
    </source>
</evidence>
<name>A0A0X3P275_SCHSO</name>
<dbReference type="PANTHER" id="PTHR13822">
    <property type="entry name" value="ATP SYNTHASE DELTA/EPSILON CHAIN"/>
    <property type="match status" value="1"/>
</dbReference>
<dbReference type="SUPFAM" id="SSF46604">
    <property type="entry name" value="Epsilon subunit of F1F0-ATP synthase C-terminal domain"/>
    <property type="match status" value="1"/>
</dbReference>
<evidence type="ECO:0000259" key="13">
    <source>
        <dbReference type="Pfam" id="PF02823"/>
    </source>
</evidence>
<dbReference type="FunFam" id="2.60.15.10:FF:000004">
    <property type="entry name" value="ATP synthase subunit delta, mitochondrial"/>
    <property type="match status" value="1"/>
</dbReference>
<evidence type="ECO:0000256" key="10">
    <source>
        <dbReference type="ARBA" id="ARBA00023196"/>
    </source>
</evidence>
<proteinExistence type="inferred from homology"/>
<feature type="domain" description="ATP synthase F1 complex delta/epsilon subunit N-terminal" evidence="13">
    <location>
        <begin position="30"/>
        <end position="110"/>
    </location>
</feature>
<dbReference type="InterPro" id="IPR048937">
    <property type="entry name" value="ATPD_C_metazoa"/>
</dbReference>
<dbReference type="Gene3D" id="2.60.15.10">
    <property type="entry name" value="F0F1 ATP synthase delta/epsilon subunit, N-terminal"/>
    <property type="match status" value="1"/>
</dbReference>
<comment type="subcellular location">
    <subcellularLocation>
        <location evidence="1">Mitochondrion inner membrane</location>
    </subcellularLocation>
</comment>
<dbReference type="InterPro" id="IPR036771">
    <property type="entry name" value="ATPsynth_dsu/esu_N"/>
</dbReference>
<keyword evidence="5" id="KW-0999">Mitochondrion inner membrane</keyword>
<evidence type="ECO:0000256" key="5">
    <source>
        <dbReference type="ARBA" id="ARBA00022792"/>
    </source>
</evidence>
<keyword evidence="9" id="KW-0472">Membrane</keyword>
<evidence type="ECO:0000256" key="3">
    <source>
        <dbReference type="ARBA" id="ARBA00022448"/>
    </source>
</evidence>
<sequence length="158" mass="16788">MAFFKVGFKNPSLTLSRLISTSSRLSAELNLTFACPRAVFYNKVNVKQVDVPGLSGCFGVLAEHVPTIANLKPGVVAVTEENGSIKKFFVSSGSVTVNHDSTIQVLAEEAVTLDQLDPQAIRDGLNKAQSEFSAAQGDKAKAKAQINLEAFEAMSAAV</sequence>
<dbReference type="CDD" id="cd12152">
    <property type="entry name" value="F1-ATPase_delta"/>
    <property type="match status" value="1"/>
</dbReference>
<dbReference type="InterPro" id="IPR001469">
    <property type="entry name" value="ATP_synth_F1_dsu/esu"/>
</dbReference>
<evidence type="ECO:0000256" key="12">
    <source>
        <dbReference type="ARBA" id="ARBA00031669"/>
    </source>
</evidence>
<dbReference type="AlphaFoldDB" id="A0A0X3P275"/>
<keyword evidence="10" id="KW-0139">CF(1)</keyword>
<evidence type="ECO:0000256" key="8">
    <source>
        <dbReference type="ARBA" id="ARBA00023128"/>
    </source>
</evidence>
<dbReference type="GO" id="GO:0046933">
    <property type="term" value="F:proton-transporting ATP synthase activity, rotational mechanism"/>
    <property type="evidence" value="ECO:0007669"/>
    <property type="project" value="InterPro"/>
</dbReference>
<keyword evidence="8" id="KW-0496">Mitochondrion</keyword>
<keyword evidence="6" id="KW-0809">Transit peptide</keyword>
<reference evidence="15" key="1">
    <citation type="submission" date="2016-01" db="EMBL/GenBank/DDBJ databases">
        <title>Reference transcriptome for the parasite Schistocephalus solidus: insights into the molecular evolution of parasitism.</title>
        <authorList>
            <person name="Hebert F.O."/>
            <person name="Grambauer S."/>
            <person name="Barber I."/>
            <person name="Landry C.R."/>
            <person name="Aubin-Horth N."/>
        </authorList>
    </citation>
    <scope>NUCLEOTIDE SEQUENCE</scope>
</reference>
<evidence type="ECO:0000256" key="2">
    <source>
        <dbReference type="ARBA" id="ARBA00005712"/>
    </source>
</evidence>
<evidence type="ECO:0000256" key="4">
    <source>
        <dbReference type="ARBA" id="ARBA00022781"/>
    </source>
</evidence>
<dbReference type="GO" id="GO:0005743">
    <property type="term" value="C:mitochondrial inner membrane"/>
    <property type="evidence" value="ECO:0007669"/>
    <property type="project" value="UniProtKB-SubCell"/>
</dbReference>
<comment type="similarity">
    <text evidence="2">Belongs to the ATPase epsilon chain family.</text>
</comment>
<evidence type="ECO:0000256" key="6">
    <source>
        <dbReference type="ARBA" id="ARBA00022946"/>
    </source>
</evidence>
<keyword evidence="3" id="KW-0813">Transport</keyword>
<evidence type="ECO:0000313" key="15">
    <source>
        <dbReference type="EMBL" id="JAP42082.1"/>
    </source>
</evidence>
<dbReference type="InterPro" id="IPR020546">
    <property type="entry name" value="ATP_synth_F1_dsu/esu_N"/>
</dbReference>
<dbReference type="HAMAP" id="MF_00530">
    <property type="entry name" value="ATP_synth_epsil_bac"/>
    <property type="match status" value="1"/>
</dbReference>
<gene>
    <name evidence="15" type="primary">ATPD</name>
    <name evidence="15" type="ORF">TR159430</name>
</gene>
<dbReference type="PANTHER" id="PTHR13822:SF7">
    <property type="entry name" value="ATP SYNTHASE SUBUNIT DELTA, MITOCHONDRIAL"/>
    <property type="match status" value="1"/>
</dbReference>